<evidence type="ECO:0000256" key="1">
    <source>
        <dbReference type="SAM" id="MobiDB-lite"/>
    </source>
</evidence>
<feature type="compositionally biased region" description="Acidic residues" evidence="1">
    <location>
        <begin position="748"/>
        <end position="782"/>
    </location>
</feature>
<feature type="compositionally biased region" description="Polar residues" evidence="1">
    <location>
        <begin position="34"/>
        <end position="51"/>
    </location>
</feature>
<dbReference type="Proteomes" id="UP000886595">
    <property type="component" value="Unassembled WGS sequence"/>
</dbReference>
<feature type="compositionally biased region" description="Polar residues" evidence="1">
    <location>
        <begin position="280"/>
        <end position="291"/>
    </location>
</feature>
<feature type="compositionally biased region" description="Polar residues" evidence="1">
    <location>
        <begin position="475"/>
        <end position="497"/>
    </location>
</feature>
<sequence>MVAQSKRKETTSVVGRGRRPGNRNRPSVRNSNSTKSYRSTNSVFVVSESNAGGSGSERDFSAQASSADEVRDPDASRTATFLDDPTACANTVTILTVQDIVFVETDPAFLPLFFVSIVNRQFHPNSGRRTTPVVEEVQDSQVTSLVEIMHNGETFKLEDIPGGDTSFRRDLEKKNTGRLQKDEKWDPVTVHQQNLRPRKHVVVNIEVSSSSGDSEPPGPPQSGRCTHKELKPLMLVHFEKLSNQIYEMGRNIYRGLGLPEETIHSSRKRKASDGHHRKSASPTSIGLQTQRPARKVKKMRKTVVSSLVEKRHSYALRCGDGNDVTVVVQPKLFCLEFYIFGYGVVLTRLPFIREPKETMQHQNRERRARKRRVTMLETRTPNAAENAQQQETPSTAVVLYEDVLCAQPQSYVSPPKAFCRSSRLPSQVGESKPHLYRSVGTVRSIHTSWKAKPSSKGTVASIGSEDGGVTLSQQLSTEKNQTPSVSHASGETSNLEVPNTGEKLAKVPSLTVEDGRQDPLIVEETNPEFPTMEEEERYDSYREDMSTDTQMQEKLGNPVSETEEDSSFVPSCGKQQRKRSNKIGGVYTLEGRAKTLFEREKKVEYRPIAKMNRAVYKKFSEILRGNPSQVFRINTGHDVTNCFFFDIGEPEKWLSDEIKQGSMSVSDYAEFFLCHQIMKTKNEQDMIQIALDGLKEEICDGLESTELATLGSLFGEAAEVEDILEKEKSPQKSPRIWKSKTRPNSCMDPEDEDPWDEPGDDDGEESGDAKSDDEDNDEEWAYEGETQVKVDEDDEETDHIRDENTDDASGVGEPGSQPDASGSVADPSPSVAASVADPSPSGHGTVADSSASVSATVDDSSASVVVK</sequence>
<feature type="region of interest" description="Disordered" evidence="1">
    <location>
        <begin position="475"/>
        <end position="515"/>
    </location>
</feature>
<dbReference type="AlphaFoldDB" id="A0A8X7WEX2"/>
<organism evidence="2 3">
    <name type="scientific">Brassica carinata</name>
    <name type="common">Ethiopian mustard</name>
    <name type="synonym">Abyssinian cabbage</name>
    <dbReference type="NCBI Taxonomy" id="52824"/>
    <lineage>
        <taxon>Eukaryota</taxon>
        <taxon>Viridiplantae</taxon>
        <taxon>Streptophyta</taxon>
        <taxon>Embryophyta</taxon>
        <taxon>Tracheophyta</taxon>
        <taxon>Spermatophyta</taxon>
        <taxon>Magnoliopsida</taxon>
        <taxon>eudicotyledons</taxon>
        <taxon>Gunneridae</taxon>
        <taxon>Pentapetalae</taxon>
        <taxon>rosids</taxon>
        <taxon>malvids</taxon>
        <taxon>Brassicales</taxon>
        <taxon>Brassicaceae</taxon>
        <taxon>Brassiceae</taxon>
        <taxon>Brassica</taxon>
    </lineage>
</organism>
<feature type="region of interest" description="Disordered" evidence="1">
    <location>
        <begin position="207"/>
        <end position="226"/>
    </location>
</feature>
<reference evidence="2 3" key="1">
    <citation type="submission" date="2020-02" db="EMBL/GenBank/DDBJ databases">
        <authorList>
            <person name="Ma Q."/>
            <person name="Huang Y."/>
            <person name="Song X."/>
            <person name="Pei D."/>
        </authorList>
    </citation>
    <scope>NUCLEOTIDE SEQUENCE [LARGE SCALE GENOMIC DNA]</scope>
    <source>
        <strain evidence="2">Sxm20200214</strain>
        <tissue evidence="2">Leaf</tissue>
    </source>
</reference>
<feature type="region of interest" description="Disordered" evidence="1">
    <location>
        <begin position="1"/>
        <end position="78"/>
    </location>
</feature>
<dbReference type="EMBL" id="JAAMPC010000002">
    <property type="protein sequence ID" value="KAG2328489.1"/>
    <property type="molecule type" value="Genomic_DNA"/>
</dbReference>
<evidence type="ECO:0000313" key="2">
    <source>
        <dbReference type="EMBL" id="KAG2328489.1"/>
    </source>
</evidence>
<feature type="compositionally biased region" description="Low complexity" evidence="1">
    <location>
        <begin position="818"/>
        <end position="867"/>
    </location>
</feature>
<feature type="region of interest" description="Disordered" evidence="1">
    <location>
        <begin position="263"/>
        <end position="293"/>
    </location>
</feature>
<protein>
    <submittedName>
        <fullName evidence="2">Uncharacterized protein</fullName>
    </submittedName>
</protein>
<feature type="compositionally biased region" description="Basic residues" evidence="1">
    <location>
        <begin position="265"/>
        <end position="279"/>
    </location>
</feature>
<feature type="compositionally biased region" description="Basic and acidic residues" evidence="1">
    <location>
        <begin position="1"/>
        <end position="10"/>
    </location>
</feature>
<feature type="compositionally biased region" description="Low complexity" evidence="1">
    <location>
        <begin position="23"/>
        <end position="33"/>
    </location>
</feature>
<feature type="region of interest" description="Disordered" evidence="1">
    <location>
        <begin position="557"/>
        <end position="577"/>
    </location>
</feature>
<comment type="caution">
    <text evidence="2">The sequence shown here is derived from an EMBL/GenBank/DDBJ whole genome shotgun (WGS) entry which is preliminary data.</text>
</comment>
<name>A0A8X7WEX2_BRACI</name>
<feature type="region of interest" description="Disordered" evidence="1">
    <location>
        <begin position="724"/>
        <end position="867"/>
    </location>
</feature>
<proteinExistence type="predicted"/>
<evidence type="ECO:0000313" key="3">
    <source>
        <dbReference type="Proteomes" id="UP000886595"/>
    </source>
</evidence>
<gene>
    <name evidence="2" type="ORF">Bca52824_011217</name>
</gene>
<accession>A0A8X7WEX2</accession>
<keyword evidence="3" id="KW-1185">Reference proteome</keyword>